<keyword evidence="2 4" id="KW-0238">DNA-binding</keyword>
<comment type="caution">
    <text evidence="4">Lacks conserved residue(s) required for the propagation of feature annotation.</text>
</comment>
<evidence type="ECO:0000256" key="2">
    <source>
        <dbReference type="ARBA" id="ARBA00023125"/>
    </source>
</evidence>
<dbReference type="PANTHER" id="PTHR30055">
    <property type="entry name" value="HTH-TYPE TRANSCRIPTIONAL REGULATOR RUTR"/>
    <property type="match status" value="1"/>
</dbReference>
<keyword evidence="7" id="KW-1185">Reference proteome</keyword>
<gene>
    <name evidence="6" type="ORF">SAMN05661093_09576</name>
</gene>
<feature type="domain" description="HTH tetR-type" evidence="5">
    <location>
        <begin position="1"/>
        <end position="37"/>
    </location>
</feature>
<dbReference type="Pfam" id="PF00440">
    <property type="entry name" value="TetR_N"/>
    <property type="match status" value="1"/>
</dbReference>
<dbReference type="Pfam" id="PF21597">
    <property type="entry name" value="TetR_C_43"/>
    <property type="match status" value="1"/>
</dbReference>
<dbReference type="PANTHER" id="PTHR30055:SF234">
    <property type="entry name" value="HTH-TYPE TRANSCRIPTIONAL REGULATOR BETI"/>
    <property type="match status" value="1"/>
</dbReference>
<dbReference type="SUPFAM" id="SSF46689">
    <property type="entry name" value="Homeodomain-like"/>
    <property type="match status" value="1"/>
</dbReference>
<dbReference type="InterPro" id="IPR036271">
    <property type="entry name" value="Tet_transcr_reg_TetR-rel_C_sf"/>
</dbReference>
<dbReference type="InterPro" id="IPR001647">
    <property type="entry name" value="HTH_TetR"/>
</dbReference>
<dbReference type="SUPFAM" id="SSF48498">
    <property type="entry name" value="Tetracyclin repressor-like, C-terminal domain"/>
    <property type="match status" value="1"/>
</dbReference>
<dbReference type="EMBL" id="FWXV01000012">
    <property type="protein sequence ID" value="SMD25998.1"/>
    <property type="molecule type" value="Genomic_DNA"/>
</dbReference>
<evidence type="ECO:0000313" key="6">
    <source>
        <dbReference type="EMBL" id="SMD25998.1"/>
    </source>
</evidence>
<accession>A0A1Y5Y595</accession>
<evidence type="ECO:0000313" key="7">
    <source>
        <dbReference type="Proteomes" id="UP000192674"/>
    </source>
</evidence>
<dbReference type="GO" id="GO:0000976">
    <property type="term" value="F:transcription cis-regulatory region binding"/>
    <property type="evidence" value="ECO:0007669"/>
    <property type="project" value="TreeGrafter"/>
</dbReference>
<name>A0A1Y5Y595_KIBAR</name>
<evidence type="ECO:0000256" key="4">
    <source>
        <dbReference type="PROSITE-ProRule" id="PRU00335"/>
    </source>
</evidence>
<keyword evidence="1" id="KW-0805">Transcription regulation</keyword>
<dbReference type="GO" id="GO:0003700">
    <property type="term" value="F:DNA-binding transcription factor activity"/>
    <property type="evidence" value="ECO:0007669"/>
    <property type="project" value="TreeGrafter"/>
</dbReference>
<dbReference type="InterPro" id="IPR050109">
    <property type="entry name" value="HTH-type_TetR-like_transc_reg"/>
</dbReference>
<keyword evidence="3" id="KW-0804">Transcription</keyword>
<dbReference type="PROSITE" id="PS50977">
    <property type="entry name" value="HTH_TETR_2"/>
    <property type="match status" value="1"/>
</dbReference>
<evidence type="ECO:0000256" key="1">
    <source>
        <dbReference type="ARBA" id="ARBA00023015"/>
    </source>
</evidence>
<dbReference type="InterPro" id="IPR009057">
    <property type="entry name" value="Homeodomain-like_sf"/>
</dbReference>
<organism evidence="6 7">
    <name type="scientific">Kibdelosporangium aridum</name>
    <dbReference type="NCBI Taxonomy" id="2030"/>
    <lineage>
        <taxon>Bacteria</taxon>
        <taxon>Bacillati</taxon>
        <taxon>Actinomycetota</taxon>
        <taxon>Actinomycetes</taxon>
        <taxon>Pseudonocardiales</taxon>
        <taxon>Pseudonocardiaceae</taxon>
        <taxon>Kibdelosporangium</taxon>
    </lineage>
</organism>
<sequence length="157" mass="16829">MAKIAERAGVGVGTVYRHFATREELLGALVHRSFGLAVDNARAAAAHPGSALEGVRLFFLATMRDRERFVLPLHGGPLVFTPATRTRQADVRTALRTLLERGKVAGELRADLTPEDLIVASSLLSRPLPGTSDWDGLARRQIDLMINGLGPSAPPTG</sequence>
<proteinExistence type="predicted"/>
<protein>
    <submittedName>
        <fullName evidence="6">Transcriptional regulator, TetR family</fullName>
    </submittedName>
</protein>
<dbReference type="Proteomes" id="UP000192674">
    <property type="component" value="Unassembled WGS sequence"/>
</dbReference>
<dbReference type="InterPro" id="IPR049445">
    <property type="entry name" value="TetR_SbtR-like_C"/>
</dbReference>
<evidence type="ECO:0000259" key="5">
    <source>
        <dbReference type="PROSITE" id="PS50977"/>
    </source>
</evidence>
<evidence type="ECO:0000256" key="3">
    <source>
        <dbReference type="ARBA" id="ARBA00023163"/>
    </source>
</evidence>
<reference evidence="6 7" key="1">
    <citation type="submission" date="2017-04" db="EMBL/GenBank/DDBJ databases">
        <authorList>
            <person name="Afonso C.L."/>
            <person name="Miller P.J."/>
            <person name="Scott M.A."/>
            <person name="Spackman E."/>
            <person name="Goraichik I."/>
            <person name="Dimitrov K.M."/>
            <person name="Suarez D.L."/>
            <person name="Swayne D.E."/>
        </authorList>
    </citation>
    <scope>NUCLEOTIDE SEQUENCE [LARGE SCALE GENOMIC DNA]</scope>
    <source>
        <strain evidence="6 7">DSM 43828</strain>
    </source>
</reference>
<dbReference type="Gene3D" id="1.10.357.10">
    <property type="entry name" value="Tetracycline Repressor, domain 2"/>
    <property type="match status" value="1"/>
</dbReference>
<dbReference type="AlphaFoldDB" id="A0A1Y5Y595"/>